<proteinExistence type="predicted"/>
<evidence type="ECO:0000313" key="1">
    <source>
        <dbReference type="EMBL" id="MEE3716513.1"/>
    </source>
</evidence>
<reference evidence="1" key="1">
    <citation type="submission" date="2024-01" db="EMBL/GenBank/DDBJ databases">
        <title>Bank of Algae and Cyanobacteria of the Azores (BACA) strain genomes.</title>
        <authorList>
            <person name="Luz R."/>
            <person name="Cordeiro R."/>
            <person name="Fonseca A."/>
            <person name="Goncalves V."/>
        </authorList>
    </citation>
    <scope>NUCLEOTIDE SEQUENCE</scope>
    <source>
        <strain evidence="1">BACA0141</strain>
    </source>
</reference>
<dbReference type="AlphaFoldDB" id="A0AAW9PZZ7"/>
<dbReference type="Proteomes" id="UP001333818">
    <property type="component" value="Unassembled WGS sequence"/>
</dbReference>
<dbReference type="EMBL" id="JAZBJZ010000020">
    <property type="protein sequence ID" value="MEE3716513.1"/>
    <property type="molecule type" value="Genomic_DNA"/>
</dbReference>
<sequence>MKSKMKWMRSPKQLFISVGLLIGLVLPNSLLWTPLANSQEAMKPLSPRFSPDPQVYSGTTSGSTSLQSLAGLTQVNGACQGMANQTANYVLVTEKPFGFLSLKVIASGKATLLVKGPDGIYCRDSSKPSLEGTWAAGRYEIWVGSQTGESIPFQLSISETSQ</sequence>
<accession>A0AAW9PZZ7</accession>
<comment type="caution">
    <text evidence="1">The sequence shown here is derived from an EMBL/GenBank/DDBJ whole genome shotgun (WGS) entry which is preliminary data.</text>
</comment>
<evidence type="ECO:0000313" key="2">
    <source>
        <dbReference type="Proteomes" id="UP001333818"/>
    </source>
</evidence>
<name>A0AAW9PZZ7_9CYAN</name>
<dbReference type="RefSeq" id="WP_330482942.1">
    <property type="nucleotide sequence ID" value="NZ_JAZBJZ010000020.1"/>
</dbReference>
<organism evidence="1 2">
    <name type="scientific">Tumidithrix elongata BACA0141</name>
    <dbReference type="NCBI Taxonomy" id="2716417"/>
    <lineage>
        <taxon>Bacteria</taxon>
        <taxon>Bacillati</taxon>
        <taxon>Cyanobacteriota</taxon>
        <taxon>Cyanophyceae</taxon>
        <taxon>Pseudanabaenales</taxon>
        <taxon>Pseudanabaenaceae</taxon>
        <taxon>Tumidithrix</taxon>
        <taxon>Tumidithrix elongata</taxon>
    </lineage>
</organism>
<gene>
    <name evidence="1" type="ORF">V2H45_07130</name>
</gene>
<protein>
    <submittedName>
        <fullName evidence="1">Uncharacterized protein</fullName>
    </submittedName>
</protein>
<keyword evidence="2" id="KW-1185">Reference proteome</keyword>